<reference evidence="1 2" key="2">
    <citation type="submission" date="2017-10" db="EMBL/GenBank/DDBJ databases">
        <title>Extensive intraspecific genome diversity in a model arbuscular mycorrhizal fungus.</title>
        <authorList>
            <person name="Chen E.C.H."/>
            <person name="Morin E."/>
            <person name="Baudet D."/>
            <person name="Noel J."/>
            <person name="Ndikumana S."/>
            <person name="Charron P."/>
            <person name="St-Onge C."/>
            <person name="Giorgi J."/>
            <person name="Grigoriev I.V."/>
            <person name="Roux C."/>
            <person name="Martin F.M."/>
            <person name="Corradi N."/>
        </authorList>
    </citation>
    <scope>NUCLEOTIDE SEQUENCE [LARGE SCALE GENOMIC DNA]</scope>
    <source>
        <strain evidence="1 2">C2</strain>
    </source>
</reference>
<dbReference type="VEuPathDB" id="FungiDB:RhiirFUN_017507"/>
<dbReference type="Proteomes" id="UP000233469">
    <property type="component" value="Unassembled WGS sequence"/>
</dbReference>
<evidence type="ECO:0000313" key="1">
    <source>
        <dbReference type="EMBL" id="PKK68162.1"/>
    </source>
</evidence>
<reference evidence="1 2" key="1">
    <citation type="submission" date="2016-04" db="EMBL/GenBank/DDBJ databases">
        <title>Genome analyses suggest a sexual origin of heterokaryosis in a supposedly ancient asexual fungus.</title>
        <authorList>
            <person name="Ropars J."/>
            <person name="Sedzielewska K."/>
            <person name="Noel J."/>
            <person name="Charron P."/>
            <person name="Farinelli L."/>
            <person name="Marton T."/>
            <person name="Kruger M."/>
            <person name="Pelin A."/>
            <person name="Brachmann A."/>
            <person name="Corradi N."/>
        </authorList>
    </citation>
    <scope>NUCLEOTIDE SEQUENCE [LARGE SCALE GENOMIC DNA]</scope>
    <source>
        <strain evidence="1 2">C2</strain>
    </source>
</reference>
<accession>A0A2N1N2P6</accession>
<dbReference type="VEuPathDB" id="FungiDB:RhiirA1_428938"/>
<protein>
    <submittedName>
        <fullName evidence="1">Uncharacterized protein</fullName>
    </submittedName>
</protein>
<dbReference type="EMBL" id="LLXL01000876">
    <property type="protein sequence ID" value="PKK68162.1"/>
    <property type="molecule type" value="Genomic_DNA"/>
</dbReference>
<gene>
    <name evidence="1" type="ORF">RhiirC2_750722</name>
</gene>
<comment type="caution">
    <text evidence="1">The sequence shown here is derived from an EMBL/GenBank/DDBJ whole genome shotgun (WGS) entry which is preliminary data.</text>
</comment>
<dbReference type="AlphaFoldDB" id="A0A2N1N2P6"/>
<name>A0A2N1N2P6_9GLOM</name>
<proteinExistence type="predicted"/>
<evidence type="ECO:0000313" key="2">
    <source>
        <dbReference type="Proteomes" id="UP000233469"/>
    </source>
</evidence>
<dbReference type="VEuPathDB" id="FungiDB:FUN_000095"/>
<sequence length="62" mass="7290">MSMEVNIWAKKSKGYLEVTKFNDQHIGHECHPSASQFEFVPTLRKLPEEFLEEIRFLTVGYC</sequence>
<organism evidence="1 2">
    <name type="scientific">Rhizophagus irregularis</name>
    <dbReference type="NCBI Taxonomy" id="588596"/>
    <lineage>
        <taxon>Eukaryota</taxon>
        <taxon>Fungi</taxon>
        <taxon>Fungi incertae sedis</taxon>
        <taxon>Mucoromycota</taxon>
        <taxon>Glomeromycotina</taxon>
        <taxon>Glomeromycetes</taxon>
        <taxon>Glomerales</taxon>
        <taxon>Glomeraceae</taxon>
        <taxon>Rhizophagus</taxon>
    </lineage>
</organism>